<dbReference type="AlphaFoldDB" id="G2GHT1"/>
<dbReference type="Proteomes" id="UP000004217">
    <property type="component" value="Unassembled WGS sequence"/>
</dbReference>
<keyword evidence="3" id="KW-1185">Reference proteome</keyword>
<organism evidence="2 3">
    <name type="scientific">Streptomyces zinciresistens K42</name>
    <dbReference type="NCBI Taxonomy" id="700597"/>
    <lineage>
        <taxon>Bacteria</taxon>
        <taxon>Bacillati</taxon>
        <taxon>Actinomycetota</taxon>
        <taxon>Actinomycetes</taxon>
        <taxon>Kitasatosporales</taxon>
        <taxon>Streptomycetaceae</taxon>
        <taxon>Streptomyces</taxon>
    </lineage>
</organism>
<dbReference type="EMBL" id="AGBF01000115">
    <property type="protein sequence ID" value="EGX56935.1"/>
    <property type="molecule type" value="Genomic_DNA"/>
</dbReference>
<evidence type="ECO:0000313" key="2">
    <source>
        <dbReference type="EMBL" id="EGX56935.1"/>
    </source>
</evidence>
<evidence type="ECO:0000256" key="1">
    <source>
        <dbReference type="SAM" id="MobiDB-lite"/>
    </source>
</evidence>
<dbReference type="RefSeq" id="WP_007500062.1">
    <property type="nucleotide sequence ID" value="NZ_AGBF01000115.1"/>
</dbReference>
<dbReference type="OrthoDB" id="3670437at2"/>
<sequence length="71" mass="8019">MPAPDISLLVSSSKAGESNDKDTTEFIARVKDRKPTRISSVIRESRGHDFKIRRREIPAAPEWVGERLSAR</sequence>
<protein>
    <submittedName>
        <fullName evidence="2">Uncharacterized protein</fullName>
    </submittedName>
</protein>
<gene>
    <name evidence="2" type="ORF">SZN_25350</name>
</gene>
<feature type="region of interest" description="Disordered" evidence="1">
    <location>
        <begin position="1"/>
        <end position="21"/>
    </location>
</feature>
<name>G2GHT1_9ACTN</name>
<evidence type="ECO:0000313" key="3">
    <source>
        <dbReference type="Proteomes" id="UP000004217"/>
    </source>
</evidence>
<comment type="caution">
    <text evidence="2">The sequence shown here is derived from an EMBL/GenBank/DDBJ whole genome shotgun (WGS) entry which is preliminary data.</text>
</comment>
<accession>G2GHT1</accession>
<proteinExistence type="predicted"/>
<reference evidence="2 3" key="1">
    <citation type="submission" date="2011-08" db="EMBL/GenBank/DDBJ databases">
        <authorList>
            <person name="Lin Y."/>
            <person name="Hao X."/>
            <person name="Johnstone L."/>
            <person name="Miller S.J."/>
            <person name="Wei G."/>
            <person name="Rensing C."/>
        </authorList>
    </citation>
    <scope>NUCLEOTIDE SEQUENCE [LARGE SCALE GENOMIC DNA]</scope>
    <source>
        <strain evidence="2 3">K42</strain>
    </source>
</reference>